<dbReference type="Gramene" id="AUR62039477-RA">
    <property type="protein sequence ID" value="AUR62039477-RA:cds"/>
    <property type="gene ID" value="AUR62039477"/>
</dbReference>
<dbReference type="AlphaFoldDB" id="A0A803N2S1"/>
<protein>
    <submittedName>
        <fullName evidence="2">Uncharacterized protein</fullName>
    </submittedName>
</protein>
<evidence type="ECO:0000313" key="3">
    <source>
        <dbReference type="Proteomes" id="UP000596660"/>
    </source>
</evidence>
<dbReference type="EnsemblPlants" id="AUR62039477-RA">
    <property type="protein sequence ID" value="AUR62039477-RA:cds"/>
    <property type="gene ID" value="AUR62039477"/>
</dbReference>
<sequence>MSIIYEVEEASTSSTSNSTPKCGGMKVQLVSKSKSERLLEKYFDAFEFEFDYEQSGIWSPPIRRTAYVGSPGKMFTEQEMMDRLKSVLEGRNGSCRRSGSACIDVWGCISSLFTTFQKRVKRRREITFGVKASGGDLHPTGGRDVAGSVEEVAPKSPDALETTDVCDGPSRGRKRIRSGLPEGVEPDPVYMAYLHMYFPQYYIPPN</sequence>
<feature type="region of interest" description="Disordered" evidence="1">
    <location>
        <begin position="154"/>
        <end position="180"/>
    </location>
</feature>
<accession>A0A803N2S1</accession>
<reference evidence="2" key="2">
    <citation type="submission" date="2021-03" db="UniProtKB">
        <authorList>
            <consortium name="EnsemblPlants"/>
        </authorList>
    </citation>
    <scope>IDENTIFICATION</scope>
</reference>
<keyword evidence="3" id="KW-1185">Reference proteome</keyword>
<dbReference type="PANTHER" id="PTHR34287">
    <property type="entry name" value="OS06G0551500 PROTEIN-RELATED"/>
    <property type="match status" value="1"/>
</dbReference>
<dbReference type="PANTHER" id="PTHR34287:SF2">
    <property type="match status" value="1"/>
</dbReference>
<organism evidence="2 3">
    <name type="scientific">Chenopodium quinoa</name>
    <name type="common">Quinoa</name>
    <dbReference type="NCBI Taxonomy" id="63459"/>
    <lineage>
        <taxon>Eukaryota</taxon>
        <taxon>Viridiplantae</taxon>
        <taxon>Streptophyta</taxon>
        <taxon>Embryophyta</taxon>
        <taxon>Tracheophyta</taxon>
        <taxon>Spermatophyta</taxon>
        <taxon>Magnoliopsida</taxon>
        <taxon>eudicotyledons</taxon>
        <taxon>Gunneridae</taxon>
        <taxon>Pentapetalae</taxon>
        <taxon>Caryophyllales</taxon>
        <taxon>Chenopodiaceae</taxon>
        <taxon>Chenopodioideae</taxon>
        <taxon>Atripliceae</taxon>
        <taxon>Chenopodium</taxon>
    </lineage>
</organism>
<evidence type="ECO:0000313" key="2">
    <source>
        <dbReference type="EnsemblPlants" id="AUR62039477-RA:cds"/>
    </source>
</evidence>
<reference evidence="2" key="1">
    <citation type="journal article" date="2017" name="Nature">
        <title>The genome of Chenopodium quinoa.</title>
        <authorList>
            <person name="Jarvis D.E."/>
            <person name="Ho Y.S."/>
            <person name="Lightfoot D.J."/>
            <person name="Schmoeckel S.M."/>
            <person name="Li B."/>
            <person name="Borm T.J.A."/>
            <person name="Ohyanagi H."/>
            <person name="Mineta K."/>
            <person name="Michell C.T."/>
            <person name="Saber N."/>
            <person name="Kharbatia N.M."/>
            <person name="Rupper R.R."/>
            <person name="Sharp A.R."/>
            <person name="Dally N."/>
            <person name="Boughton B.A."/>
            <person name="Woo Y.H."/>
            <person name="Gao G."/>
            <person name="Schijlen E.G.W.M."/>
            <person name="Guo X."/>
            <person name="Momin A.A."/>
            <person name="Negrao S."/>
            <person name="Al-Babili S."/>
            <person name="Gehring C."/>
            <person name="Roessner U."/>
            <person name="Jung C."/>
            <person name="Murphy K."/>
            <person name="Arold S.T."/>
            <person name="Gojobori T."/>
            <person name="van der Linden C.G."/>
            <person name="van Loo E.N."/>
            <person name="Jellen E.N."/>
            <person name="Maughan P.J."/>
            <person name="Tester M."/>
        </authorList>
    </citation>
    <scope>NUCLEOTIDE SEQUENCE [LARGE SCALE GENOMIC DNA]</scope>
    <source>
        <strain evidence="2">cv. PI 614886</strain>
    </source>
</reference>
<proteinExistence type="predicted"/>
<evidence type="ECO:0000256" key="1">
    <source>
        <dbReference type="SAM" id="MobiDB-lite"/>
    </source>
</evidence>
<dbReference type="Proteomes" id="UP000596660">
    <property type="component" value="Unplaced"/>
</dbReference>
<name>A0A803N2S1_CHEQI</name>